<dbReference type="AlphaFoldDB" id="A0AAW6DTE9"/>
<gene>
    <name evidence="1" type="ORF">PNV70_03180</name>
</gene>
<reference evidence="1" key="1">
    <citation type="submission" date="2023-01" db="EMBL/GenBank/DDBJ databases">
        <title>Human gut microbiome strain richness.</title>
        <authorList>
            <person name="Chen-Liaw A."/>
        </authorList>
    </citation>
    <scope>NUCLEOTIDE SEQUENCE</scope>
    <source>
        <strain evidence="1">D59st1_B8_D59t2_181005</strain>
    </source>
</reference>
<dbReference type="RefSeq" id="WP_117940021.1">
    <property type="nucleotide sequence ID" value="NZ_DAWBEB010000163.1"/>
</dbReference>
<proteinExistence type="predicted"/>
<evidence type="ECO:0000313" key="2">
    <source>
        <dbReference type="Proteomes" id="UP001211421"/>
    </source>
</evidence>
<organism evidence="1 2">
    <name type="scientific">Ruminococcus bicirculans</name>
    <name type="common">ex Wegman et al. 2014</name>
    <dbReference type="NCBI Taxonomy" id="1160721"/>
    <lineage>
        <taxon>Bacteria</taxon>
        <taxon>Bacillati</taxon>
        <taxon>Bacillota</taxon>
        <taxon>Clostridia</taxon>
        <taxon>Eubacteriales</taxon>
        <taxon>Oscillospiraceae</taxon>
        <taxon>Ruminococcus</taxon>
    </lineage>
</organism>
<sequence>MDTNEKIVSLAVNLYKGNPVGEFSQSDSMETLRKALVAANNGSTKISYKDIRDGKCNGVFAIVEEVIQRTVVDGIQGDEFFMNMVDYRNVKLGDENDFYVPSKALFVVSEVANGVQSLRRQRLNGGEHVTVKTSLKAVKIYEELNRVLSGRVDFNTFIDRVSESYKQQMRADIYNAWCTYVGNGSTYFPVAGTYSEDGLLEMVNHVEAATGKSATIIGTKAALRKIKIDTVSDEAKSDMYNIGYYGKFNGTNCVKVNQIHKPGTTDFLLDDKKLYVIATDDKPIKVVTEGEPTIILGNPADNADLTQEFFYGESYGVGIVMADQFGVYSMS</sequence>
<dbReference type="Proteomes" id="UP001211421">
    <property type="component" value="Unassembled WGS sequence"/>
</dbReference>
<name>A0AAW6DTE9_9FIRM</name>
<evidence type="ECO:0000313" key="1">
    <source>
        <dbReference type="EMBL" id="MDB8741069.1"/>
    </source>
</evidence>
<evidence type="ECO:0008006" key="3">
    <source>
        <dbReference type="Google" id="ProtNLM"/>
    </source>
</evidence>
<protein>
    <recommendedName>
        <fullName evidence="3">Major capsid protein</fullName>
    </recommendedName>
</protein>
<comment type="caution">
    <text evidence="1">The sequence shown here is derived from an EMBL/GenBank/DDBJ whole genome shotgun (WGS) entry which is preliminary data.</text>
</comment>
<dbReference type="EMBL" id="JAQMLS010000002">
    <property type="protein sequence ID" value="MDB8741069.1"/>
    <property type="molecule type" value="Genomic_DNA"/>
</dbReference>
<accession>A0AAW6DTE9</accession>